<dbReference type="Proteomes" id="UP001589810">
    <property type="component" value="Unassembled WGS sequence"/>
</dbReference>
<evidence type="ECO:0000313" key="4">
    <source>
        <dbReference type="Proteomes" id="UP001589810"/>
    </source>
</evidence>
<dbReference type="EMBL" id="JBHLUD010000005">
    <property type="protein sequence ID" value="MFC0543405.1"/>
    <property type="molecule type" value="Genomic_DNA"/>
</dbReference>
<keyword evidence="1" id="KW-0547">Nucleotide-binding</keyword>
<keyword evidence="4" id="KW-1185">Reference proteome</keyword>
<dbReference type="InterPro" id="IPR005479">
    <property type="entry name" value="CPAse_ATP-bd"/>
</dbReference>
<evidence type="ECO:0000313" key="3">
    <source>
        <dbReference type="EMBL" id="MFC0543405.1"/>
    </source>
</evidence>
<dbReference type="Gene3D" id="3.30.470.20">
    <property type="entry name" value="ATP-grasp fold, B domain"/>
    <property type="match status" value="1"/>
</dbReference>
<keyword evidence="1" id="KW-0067">ATP-binding</keyword>
<evidence type="ECO:0000259" key="2">
    <source>
        <dbReference type="PROSITE" id="PS50975"/>
    </source>
</evidence>
<dbReference type="SUPFAM" id="SSF56059">
    <property type="entry name" value="Glutathione synthetase ATP-binding domain-like"/>
    <property type="match status" value="1"/>
</dbReference>
<evidence type="ECO:0000256" key="1">
    <source>
        <dbReference type="PROSITE-ProRule" id="PRU00409"/>
    </source>
</evidence>
<dbReference type="PROSITE" id="PS50975">
    <property type="entry name" value="ATP_GRASP"/>
    <property type="match status" value="1"/>
</dbReference>
<proteinExistence type="predicted"/>
<gene>
    <name evidence="3" type="ORF">ACFFH7_18015</name>
</gene>
<sequence length="638" mass="69404">MIVYKAGGVRIDLVREGSAGALVLVPGLEGDPEELAGVIAGYTGTETVYCAAPMLVDDDGEAIETVERMAELMIVALDEVVDSGYHLGGYSFGGLIAWEIAQQLKASGRQPGQVFLIEAIFDERFWNRRLWLIAMRRRGMNQLARIRQLPLRQALGEFGLRGQRLLRRLARRSSGGEATSVSTGETEAGERAYRAMPRYQPTFYDGPVTVLAATDNRHFGCDTAECWQGLAREMYVRRIVGDHLTIVSSAEAAAHVGDGIARHLNKGPGVRPAPGFERVLIVSTMRWFSAARLADAMTEAGFTVSVCRPSGHPVDVVDGLAGSYVLHRTRPLRSIARAIAASSPDLVMCDDERSLVLLRRLHSRRPDAVLARSLGDWTKLMSRTGVAENARAAGVDAPETSVITDPGVLHEFPVVLKTDGSSGGRGVAVVEQASLARSWRAISRPPAPHVAVKRALINRELHSLAATVLRRKPIVNAQGFRAGKDAIATVACRDGELLSLVCLEVVLAEELRGPSAVVRVIDHAGMAEAARRIVRHFGLSGFCGLDFVIDADGTAWLIEVNARVTPTCHLLFDAPRPIGQVLALFPFEHGASAYADCVDVPVRAPLLAERGQQLLSRQRHPVLRRVRTWTRRARPELT</sequence>
<dbReference type="InterPro" id="IPR011761">
    <property type="entry name" value="ATP-grasp"/>
</dbReference>
<dbReference type="SUPFAM" id="SSF53474">
    <property type="entry name" value="alpha/beta-Hydrolases"/>
    <property type="match status" value="1"/>
</dbReference>
<feature type="domain" description="ATP-grasp" evidence="2">
    <location>
        <begin position="387"/>
        <end position="595"/>
    </location>
</feature>
<dbReference type="Gene3D" id="3.40.50.1820">
    <property type="entry name" value="alpha/beta hydrolase"/>
    <property type="match status" value="1"/>
</dbReference>
<organism evidence="3 4">
    <name type="scientific">Kutzneria chonburiensis</name>
    <dbReference type="NCBI Taxonomy" id="1483604"/>
    <lineage>
        <taxon>Bacteria</taxon>
        <taxon>Bacillati</taxon>
        <taxon>Actinomycetota</taxon>
        <taxon>Actinomycetes</taxon>
        <taxon>Pseudonocardiales</taxon>
        <taxon>Pseudonocardiaceae</taxon>
        <taxon>Kutzneria</taxon>
    </lineage>
</organism>
<dbReference type="InterPro" id="IPR029058">
    <property type="entry name" value="AB_hydrolase_fold"/>
</dbReference>
<dbReference type="Pfam" id="PF00975">
    <property type="entry name" value="Thioesterase"/>
    <property type="match status" value="1"/>
</dbReference>
<dbReference type="InterPro" id="IPR001031">
    <property type="entry name" value="Thioesterase"/>
</dbReference>
<name>A0ABV6MU62_9PSEU</name>
<reference evidence="3 4" key="1">
    <citation type="submission" date="2024-09" db="EMBL/GenBank/DDBJ databases">
        <authorList>
            <person name="Sun Q."/>
            <person name="Mori K."/>
        </authorList>
    </citation>
    <scope>NUCLEOTIDE SEQUENCE [LARGE SCALE GENOMIC DNA]</scope>
    <source>
        <strain evidence="3 4">TBRC 1432</strain>
    </source>
</reference>
<comment type="caution">
    <text evidence="3">The sequence shown here is derived from an EMBL/GenBank/DDBJ whole genome shotgun (WGS) entry which is preliminary data.</text>
</comment>
<protein>
    <submittedName>
        <fullName evidence="3">Thioesterase domain-containing protein</fullName>
    </submittedName>
</protein>
<dbReference type="RefSeq" id="WP_273940714.1">
    <property type="nucleotide sequence ID" value="NZ_CP097263.1"/>
</dbReference>
<dbReference type="Pfam" id="PF02786">
    <property type="entry name" value="CPSase_L_D2"/>
    <property type="match status" value="1"/>
</dbReference>
<accession>A0ABV6MU62</accession>